<proteinExistence type="predicted"/>
<name>A0A6A6AZD4_9PEZI</name>
<organism evidence="2 3">
    <name type="scientific">Aplosporella prunicola CBS 121167</name>
    <dbReference type="NCBI Taxonomy" id="1176127"/>
    <lineage>
        <taxon>Eukaryota</taxon>
        <taxon>Fungi</taxon>
        <taxon>Dikarya</taxon>
        <taxon>Ascomycota</taxon>
        <taxon>Pezizomycotina</taxon>
        <taxon>Dothideomycetes</taxon>
        <taxon>Dothideomycetes incertae sedis</taxon>
        <taxon>Botryosphaeriales</taxon>
        <taxon>Aplosporellaceae</taxon>
        <taxon>Aplosporella</taxon>
    </lineage>
</organism>
<dbReference type="GeneID" id="54300030"/>
<keyword evidence="1" id="KW-0812">Transmembrane</keyword>
<gene>
    <name evidence="2" type="ORF">K452DRAFT_302041</name>
</gene>
<feature type="transmembrane region" description="Helical" evidence="1">
    <location>
        <begin position="12"/>
        <end position="31"/>
    </location>
</feature>
<evidence type="ECO:0000313" key="3">
    <source>
        <dbReference type="Proteomes" id="UP000799438"/>
    </source>
</evidence>
<feature type="transmembrane region" description="Helical" evidence="1">
    <location>
        <begin position="37"/>
        <end position="57"/>
    </location>
</feature>
<protein>
    <submittedName>
        <fullName evidence="2">Uncharacterized protein</fullName>
    </submittedName>
</protein>
<dbReference type="AlphaFoldDB" id="A0A6A6AZD4"/>
<sequence>MVILHNNELPPHIIAECFILTVLYVILTDILVISASWYFLLGVGLVLVFVMDGNLPLRGCRAS</sequence>
<reference evidence="2" key="1">
    <citation type="journal article" date="2020" name="Stud. Mycol.">
        <title>101 Dothideomycetes genomes: a test case for predicting lifestyles and emergence of pathogens.</title>
        <authorList>
            <person name="Haridas S."/>
            <person name="Albert R."/>
            <person name="Binder M."/>
            <person name="Bloem J."/>
            <person name="Labutti K."/>
            <person name="Salamov A."/>
            <person name="Andreopoulos B."/>
            <person name="Baker S."/>
            <person name="Barry K."/>
            <person name="Bills G."/>
            <person name="Bluhm B."/>
            <person name="Cannon C."/>
            <person name="Castanera R."/>
            <person name="Culley D."/>
            <person name="Daum C."/>
            <person name="Ezra D."/>
            <person name="Gonzalez J."/>
            <person name="Henrissat B."/>
            <person name="Kuo A."/>
            <person name="Liang C."/>
            <person name="Lipzen A."/>
            <person name="Lutzoni F."/>
            <person name="Magnuson J."/>
            <person name="Mondo S."/>
            <person name="Nolan M."/>
            <person name="Ohm R."/>
            <person name="Pangilinan J."/>
            <person name="Park H.-J."/>
            <person name="Ramirez L."/>
            <person name="Alfaro M."/>
            <person name="Sun H."/>
            <person name="Tritt A."/>
            <person name="Yoshinaga Y."/>
            <person name="Zwiers L.-H."/>
            <person name="Turgeon B."/>
            <person name="Goodwin S."/>
            <person name="Spatafora J."/>
            <person name="Crous P."/>
            <person name="Grigoriev I."/>
        </authorList>
    </citation>
    <scope>NUCLEOTIDE SEQUENCE</scope>
    <source>
        <strain evidence="2">CBS 121167</strain>
    </source>
</reference>
<keyword evidence="1" id="KW-0472">Membrane</keyword>
<keyword evidence="3" id="KW-1185">Reference proteome</keyword>
<keyword evidence="1" id="KW-1133">Transmembrane helix</keyword>
<evidence type="ECO:0000256" key="1">
    <source>
        <dbReference type="SAM" id="Phobius"/>
    </source>
</evidence>
<evidence type="ECO:0000313" key="2">
    <source>
        <dbReference type="EMBL" id="KAF2137279.1"/>
    </source>
</evidence>
<dbReference type="EMBL" id="ML995504">
    <property type="protein sequence ID" value="KAF2137279.1"/>
    <property type="molecule type" value="Genomic_DNA"/>
</dbReference>
<accession>A0A6A6AZD4</accession>
<dbReference type="Proteomes" id="UP000799438">
    <property type="component" value="Unassembled WGS sequence"/>
</dbReference>
<dbReference type="RefSeq" id="XP_033392997.1">
    <property type="nucleotide sequence ID" value="XM_033542533.1"/>
</dbReference>